<comment type="caution">
    <text evidence="1">The sequence shown here is derived from an EMBL/GenBank/DDBJ whole genome shotgun (WGS) entry which is preliminary data.</text>
</comment>
<sequence length="254" mass="29324">MNVKSSNNILEWGVLKDRNYSSSGGHYFIISSSIRRGKTHDYDQELIPHLQWSSSVPHSESNYAYHNIHAEMSQLSEASAGSLRSFCIIELKELEALESEEAFFPPRRHREYLHKRSFFPEKLKDLLLHNMKKTVEAKSHLGVDNIDLLNSFLRRQKLQLSSVPAVDCSERVKIILSVPDLSVSSMVAVICYAWLLEHTPTQDGWNPVPVINTTRQMMWEHRPAAWLFHHCGLDARALFFCDEVNLFSYIEYCS</sequence>
<accession>A0AA38G9M9</accession>
<organism evidence="1 2">
    <name type="scientific">Taxus chinensis</name>
    <name type="common">Chinese yew</name>
    <name type="synonym">Taxus wallichiana var. chinensis</name>
    <dbReference type="NCBI Taxonomy" id="29808"/>
    <lineage>
        <taxon>Eukaryota</taxon>
        <taxon>Viridiplantae</taxon>
        <taxon>Streptophyta</taxon>
        <taxon>Embryophyta</taxon>
        <taxon>Tracheophyta</taxon>
        <taxon>Spermatophyta</taxon>
        <taxon>Pinopsida</taxon>
        <taxon>Pinidae</taxon>
        <taxon>Conifers II</taxon>
        <taxon>Cupressales</taxon>
        <taxon>Taxaceae</taxon>
        <taxon>Taxus</taxon>
    </lineage>
</organism>
<reference evidence="1 2" key="1">
    <citation type="journal article" date="2021" name="Nat. Plants">
        <title>The Taxus genome provides insights into paclitaxel biosynthesis.</title>
        <authorList>
            <person name="Xiong X."/>
            <person name="Gou J."/>
            <person name="Liao Q."/>
            <person name="Li Y."/>
            <person name="Zhou Q."/>
            <person name="Bi G."/>
            <person name="Li C."/>
            <person name="Du R."/>
            <person name="Wang X."/>
            <person name="Sun T."/>
            <person name="Guo L."/>
            <person name="Liang H."/>
            <person name="Lu P."/>
            <person name="Wu Y."/>
            <person name="Zhang Z."/>
            <person name="Ro D.K."/>
            <person name="Shang Y."/>
            <person name="Huang S."/>
            <person name="Yan J."/>
        </authorList>
    </citation>
    <scope>NUCLEOTIDE SEQUENCE [LARGE SCALE GENOMIC DNA]</scope>
    <source>
        <strain evidence="1">Ta-2019</strain>
    </source>
</reference>
<dbReference type="Proteomes" id="UP000824469">
    <property type="component" value="Unassembled WGS sequence"/>
</dbReference>
<proteinExistence type="predicted"/>
<gene>
    <name evidence="1" type="ORF">KI387_020845</name>
</gene>
<keyword evidence="2" id="KW-1185">Reference proteome</keyword>
<dbReference type="PANTHER" id="PTHR12112:SF39">
    <property type="entry name" value="EG:152A3.5 PROTEIN (FBGN0003116_PN PROTEIN)"/>
    <property type="match status" value="1"/>
</dbReference>
<evidence type="ECO:0000313" key="2">
    <source>
        <dbReference type="Proteomes" id="UP000824469"/>
    </source>
</evidence>
<dbReference type="PANTHER" id="PTHR12112">
    <property type="entry name" value="BNIP - RELATED"/>
    <property type="match status" value="1"/>
</dbReference>
<dbReference type="AlphaFoldDB" id="A0AA38G9M9"/>
<name>A0AA38G9M9_TAXCH</name>
<dbReference type="GO" id="GO:0005737">
    <property type="term" value="C:cytoplasm"/>
    <property type="evidence" value="ECO:0007669"/>
    <property type="project" value="TreeGrafter"/>
</dbReference>
<dbReference type="GO" id="GO:0004309">
    <property type="term" value="F:exopolyphosphatase activity"/>
    <property type="evidence" value="ECO:0007669"/>
    <property type="project" value="TreeGrafter"/>
</dbReference>
<dbReference type="Gene3D" id="3.90.1640.10">
    <property type="entry name" value="inorganic pyrophosphatase (n-terminal core)"/>
    <property type="match status" value="1"/>
</dbReference>
<protein>
    <submittedName>
        <fullName evidence="1">Uncharacterized protein</fullName>
    </submittedName>
</protein>
<dbReference type="EMBL" id="JAHRHJ020000004">
    <property type="protein sequence ID" value="KAH9319076.1"/>
    <property type="molecule type" value="Genomic_DNA"/>
</dbReference>
<evidence type="ECO:0000313" key="1">
    <source>
        <dbReference type="EMBL" id="KAH9319076.1"/>
    </source>
</evidence>
<feature type="non-terminal residue" evidence="1">
    <location>
        <position position="254"/>
    </location>
</feature>